<dbReference type="PROSITE" id="PS50110">
    <property type="entry name" value="RESPONSE_REGULATORY"/>
    <property type="match status" value="3"/>
</dbReference>
<feature type="modified residue" description="4-aspartylphosphate" evidence="2">
    <location>
        <position position="176"/>
    </location>
</feature>
<proteinExistence type="predicted"/>
<keyword evidence="5" id="KW-1185">Reference proteome</keyword>
<sequence length="410" mass="45764">MKILHIEPGRSIAQLVAISLQDIDCQLTQVSNFTDAISQLKTQSFDVICSSNAPDGRDSTAFCAKLRERQELKYVPFLLYATDLKKELLIKCAECGVTELINKSELSEKLAGYIKRYQKVHSKIDGRVLVVEDSQSQKQYLDSLIRETGLTVEACSNVEEACYLLTQNQYHLIITDVFLSSEYTALELVSQVKNLPPPNNMAFIIAISSFDNASRRLELLNRGVDVFMAKPIDGKELQTIARSFVEKSLSLSQFYATQSPDTVVAPAIRSGIDSPHQKQCSVLYIEDNKVLQILMKNFVSSIDNVTISLATTGEEGMQQILQHSPDILLLDLNLPDTDGWSLAEKIRQTDTGHTLKIIAVTGEIMNQEKKQNAETLFDGFIAKPFNKERIDNVIAQQRTILRQAAIASGE</sequence>
<dbReference type="CDD" id="cd17546">
    <property type="entry name" value="REC_hyHK_CKI1_RcsC-like"/>
    <property type="match status" value="1"/>
</dbReference>
<dbReference type="SMART" id="SM00448">
    <property type="entry name" value="REC"/>
    <property type="match status" value="3"/>
</dbReference>
<protein>
    <submittedName>
        <fullName evidence="4">CheY-like chemotaxis protein</fullName>
    </submittedName>
</protein>
<feature type="modified residue" description="4-aspartylphosphate" evidence="2">
    <location>
        <position position="331"/>
    </location>
</feature>
<dbReference type="InterPro" id="IPR011006">
    <property type="entry name" value="CheY-like_superfamily"/>
</dbReference>
<accession>A0A316FT60</accession>
<dbReference type="EMBL" id="QGGU01000005">
    <property type="protein sequence ID" value="PWK51769.1"/>
    <property type="molecule type" value="Genomic_DNA"/>
</dbReference>
<gene>
    <name evidence="4" type="ORF">C8D97_10584</name>
</gene>
<keyword evidence="1 2" id="KW-0597">Phosphoprotein</keyword>
<dbReference type="Pfam" id="PF00072">
    <property type="entry name" value="Response_reg"/>
    <property type="match status" value="2"/>
</dbReference>
<dbReference type="GO" id="GO:0000160">
    <property type="term" value="P:phosphorelay signal transduction system"/>
    <property type="evidence" value="ECO:0007669"/>
    <property type="project" value="InterPro"/>
</dbReference>
<feature type="domain" description="Response regulatory" evidence="3">
    <location>
        <begin position="281"/>
        <end position="398"/>
    </location>
</feature>
<dbReference type="OrthoDB" id="9796655at2"/>
<dbReference type="Proteomes" id="UP000245790">
    <property type="component" value="Unassembled WGS sequence"/>
</dbReference>
<dbReference type="InterPro" id="IPR001789">
    <property type="entry name" value="Sig_transdc_resp-reg_receiver"/>
</dbReference>
<dbReference type="InterPro" id="IPR050595">
    <property type="entry name" value="Bact_response_regulator"/>
</dbReference>
<reference evidence="4 5" key="1">
    <citation type="submission" date="2018-05" db="EMBL/GenBank/DDBJ databases">
        <title>Genomic Encyclopedia of Type Strains, Phase IV (KMG-IV): sequencing the most valuable type-strain genomes for metagenomic binning, comparative biology and taxonomic classification.</title>
        <authorList>
            <person name="Goeker M."/>
        </authorList>
    </citation>
    <scope>NUCLEOTIDE SEQUENCE [LARGE SCALE GENOMIC DNA]</scope>
    <source>
        <strain evidence="4 5">DSM 25350</strain>
    </source>
</reference>
<evidence type="ECO:0000313" key="5">
    <source>
        <dbReference type="Proteomes" id="UP000245790"/>
    </source>
</evidence>
<evidence type="ECO:0000259" key="3">
    <source>
        <dbReference type="PROSITE" id="PS50110"/>
    </source>
</evidence>
<dbReference type="AlphaFoldDB" id="A0A316FT60"/>
<dbReference type="RefSeq" id="WP_109763166.1">
    <property type="nucleotide sequence ID" value="NZ_QGGU01000005.1"/>
</dbReference>
<dbReference type="Gene3D" id="3.40.50.2300">
    <property type="match status" value="3"/>
</dbReference>
<dbReference type="PANTHER" id="PTHR44591">
    <property type="entry name" value="STRESS RESPONSE REGULATOR PROTEIN 1"/>
    <property type="match status" value="1"/>
</dbReference>
<evidence type="ECO:0000256" key="1">
    <source>
        <dbReference type="ARBA" id="ARBA00022553"/>
    </source>
</evidence>
<evidence type="ECO:0000256" key="2">
    <source>
        <dbReference type="PROSITE-ProRule" id="PRU00169"/>
    </source>
</evidence>
<name>A0A316FT60_9GAMM</name>
<dbReference type="CDD" id="cd00156">
    <property type="entry name" value="REC"/>
    <property type="match status" value="1"/>
</dbReference>
<dbReference type="SUPFAM" id="SSF52172">
    <property type="entry name" value="CheY-like"/>
    <property type="match status" value="3"/>
</dbReference>
<dbReference type="PANTHER" id="PTHR44591:SF3">
    <property type="entry name" value="RESPONSE REGULATORY DOMAIN-CONTAINING PROTEIN"/>
    <property type="match status" value="1"/>
</dbReference>
<feature type="domain" description="Response regulatory" evidence="3">
    <location>
        <begin position="2"/>
        <end position="118"/>
    </location>
</feature>
<feature type="domain" description="Response regulatory" evidence="3">
    <location>
        <begin position="127"/>
        <end position="245"/>
    </location>
</feature>
<comment type="caution">
    <text evidence="2">Lacks conserved residue(s) required for the propagation of feature annotation.</text>
</comment>
<comment type="caution">
    <text evidence="4">The sequence shown here is derived from an EMBL/GenBank/DDBJ whole genome shotgun (WGS) entry which is preliminary data.</text>
</comment>
<organism evidence="4 5">
    <name type="scientific">Pleionea mediterranea</name>
    <dbReference type="NCBI Taxonomy" id="523701"/>
    <lineage>
        <taxon>Bacteria</taxon>
        <taxon>Pseudomonadati</taxon>
        <taxon>Pseudomonadota</taxon>
        <taxon>Gammaproteobacteria</taxon>
        <taxon>Oceanospirillales</taxon>
        <taxon>Pleioneaceae</taxon>
        <taxon>Pleionea</taxon>
    </lineage>
</organism>
<evidence type="ECO:0000313" key="4">
    <source>
        <dbReference type="EMBL" id="PWK51769.1"/>
    </source>
</evidence>